<dbReference type="Pfam" id="PF02902">
    <property type="entry name" value="Peptidase_C48"/>
    <property type="match status" value="1"/>
</dbReference>
<organism evidence="8 9">
    <name type="scientific">Mytilus coruscus</name>
    <name type="common">Sea mussel</name>
    <dbReference type="NCBI Taxonomy" id="42192"/>
    <lineage>
        <taxon>Eukaryota</taxon>
        <taxon>Metazoa</taxon>
        <taxon>Spiralia</taxon>
        <taxon>Lophotrochozoa</taxon>
        <taxon>Mollusca</taxon>
        <taxon>Bivalvia</taxon>
        <taxon>Autobranchia</taxon>
        <taxon>Pteriomorphia</taxon>
        <taxon>Mytilida</taxon>
        <taxon>Mytiloidea</taxon>
        <taxon>Mytilidae</taxon>
        <taxon>Mytilinae</taxon>
        <taxon>Mytilus</taxon>
    </lineage>
</organism>
<evidence type="ECO:0000259" key="7">
    <source>
        <dbReference type="PROSITE" id="PS50600"/>
    </source>
</evidence>
<gene>
    <name evidence="8" type="ORF">MCOR_13669</name>
</gene>
<feature type="domain" description="SET" evidence="6">
    <location>
        <begin position="33"/>
        <end position="156"/>
    </location>
</feature>
<dbReference type="SMART" id="SM00456">
    <property type="entry name" value="WW"/>
    <property type="match status" value="1"/>
</dbReference>
<dbReference type="OrthoDB" id="10066064at2759"/>
<feature type="compositionally biased region" description="Basic and acidic residues" evidence="4">
    <location>
        <begin position="171"/>
        <end position="190"/>
    </location>
</feature>
<evidence type="ECO:0000256" key="4">
    <source>
        <dbReference type="SAM" id="MobiDB-lite"/>
    </source>
</evidence>
<evidence type="ECO:0000256" key="2">
    <source>
        <dbReference type="ARBA" id="ARBA00022670"/>
    </source>
</evidence>
<feature type="domain" description="WW" evidence="5">
    <location>
        <begin position="359"/>
        <end position="392"/>
    </location>
</feature>
<dbReference type="PANTHER" id="PTHR33480:SF1">
    <property type="entry name" value="TYR RECOMBINASE DOMAIN-CONTAINING PROTEIN"/>
    <property type="match status" value="1"/>
</dbReference>
<dbReference type="SMART" id="SM00317">
    <property type="entry name" value="SET"/>
    <property type="match status" value="1"/>
</dbReference>
<sequence length="1499" mass="172239">MCLEGVHYENKNMKESSAVEEAELYIRQGIDKDGFIVKDINPEIGKGVFTTRAFIKGEFLLEYEGKLMSSEKGDRRLDSHVRKGHGCYVFFFRDNEDQKLSIDATNSKLMGRYVNDGVGTEKNSIMRRIYVDGNPHLALFALKEIVRGEEVRYDYGDQSKNLPWRKKSKTTKSDKNSLKTVEASHDKGEPRTPNMLEDSLCAVHEQSSKLQMTKRCYVSLKKFSMSDLKKRRCVVGLPNQKGKTCKPEGPDLMVADGLFQPEETGSEPCTPEGPDLMVADGLFQPEETGSEPCTPEVPDLIVADGLFQPEETGSDKEDVAKTKIVEMKTHDISFDFSKLNFSDEEDIPPPPSPPQFIAPALPPNWKDAKDSTGKTYYFNVKTRKTQWTPPVVDNQFSRQLTTDMDIPYNSSNEAAISRKESKNTERSKDSVPASEIITLESKNAHFSPAAGSEKLITPLYTATPIIDILEQDIMAKTCISEVWQWTRVGTNDTLGTIGNISITLESLFFLRGFLPDEVIDAFLHQLTSESEKTIYINSTIMTAIASRQADIHGCLHEVNFEDYDCIIGAVNEGQNHWTLLVIFPQEKMICYYNPMGEMFLSMHELMENWYYFMKKRSDFMLDGEGSWRVQVLEHSKQMDSTSCGVYVLKMADTVLSNGDVGFQMTPEDLLMYRLHIGAVIMRNLGLTRLHQALQSRRTVRLNNSCMNDSTNISSIFKPALVSKKENVSPSVTGDSYNETVIDDRANEETELFLCRANGKPKRPCLFCGKFQTHLTRHLKTKHKGEEDVIMAMQLPPRDRNQAFDVLKRKGYHNYNLLKMKEDDFNEKKLIKERKARKDRDGEIEKRAMCSSCNGFFVKEHMKNHKIKCFAAEGCTRVPVAIPIETVKDVKYSEEYKEDILSSFWDDQSGRFCRSDPYIKDFGFHYYRKMVSRKDKSQQNRKSITKQMRTIANLYFYVKEEAEKSDITVTSALDIFKMENFPVFMDGINSMAAKDDGGMKSGLKKNVGHLIQNVLTHLKGKYILENKKDEMSKVDDFNTLLDYYKGEIFSDAEYNCKKNRQENLRRPRQLPVEDDINKLRQFILTQIKELDDPYKFLEPNEYTFLRDLIVSRLTLFHAKRGGEPSRLTLKEWMDAKDDAWVDESQMKKVKSPEELELFQKYKLTYQSGKCVSHLLPILIPEDTWKAMTKLTDQQIRQAAGVKQTNIYVFPHIKDSNFHVCGWKSVYKICKKAELSKRINATQMRHYMSTVFANLEVTDATREAFYRHMGHSEEVNKHVYQCPLAIQEITKVGKFFHQFDLDSGNITAEEEPNSQEDVAGPSSLNDNKCGKSEEDEGSSELTKSTEKKGQKKFLVYSSSENDSSIESDSENDSSPESDYSTDYGEGSSSHKRGLKRKSKDDQIEEQIRSKKKGRRYVNWNKEDENVVRTYFKDYVEDVSKEKSKGSLPGFKAIEVFMKKYPKVMANETDPVIRRDLIKYKVFNERNKTRKNYQQRKNKYSI</sequence>
<keyword evidence="3" id="KW-0378">Hydrolase</keyword>
<feature type="compositionally biased region" description="Acidic residues" evidence="4">
    <location>
        <begin position="1361"/>
        <end position="1373"/>
    </location>
</feature>
<feature type="compositionally biased region" description="Basic and acidic residues" evidence="4">
    <location>
        <begin position="1396"/>
        <end position="1406"/>
    </location>
</feature>
<evidence type="ECO:0000256" key="3">
    <source>
        <dbReference type="ARBA" id="ARBA00022801"/>
    </source>
</evidence>
<dbReference type="InterPro" id="IPR001214">
    <property type="entry name" value="SET_dom"/>
</dbReference>
<feature type="region of interest" description="Disordered" evidence="4">
    <location>
        <begin position="1305"/>
        <end position="1412"/>
    </location>
</feature>
<accession>A0A6J8B434</accession>
<keyword evidence="9" id="KW-1185">Reference proteome</keyword>
<dbReference type="PROSITE" id="PS50280">
    <property type="entry name" value="SET"/>
    <property type="match status" value="1"/>
</dbReference>
<evidence type="ECO:0000313" key="8">
    <source>
        <dbReference type="EMBL" id="CAC5377349.1"/>
    </source>
</evidence>
<dbReference type="InterPro" id="IPR003653">
    <property type="entry name" value="Peptidase_C48_C"/>
</dbReference>
<name>A0A6J8B434_MYTCO</name>
<keyword evidence="2" id="KW-0645">Protease</keyword>
<feature type="domain" description="Ubiquitin-like protease family profile" evidence="7">
    <location>
        <begin position="487"/>
        <end position="654"/>
    </location>
</feature>
<dbReference type="PANTHER" id="PTHR33480">
    <property type="entry name" value="SET DOMAIN-CONTAINING PROTEIN-RELATED"/>
    <property type="match status" value="1"/>
</dbReference>
<comment type="similarity">
    <text evidence="1">Belongs to the peptidase C48 family.</text>
</comment>
<dbReference type="GO" id="GO:0006508">
    <property type="term" value="P:proteolysis"/>
    <property type="evidence" value="ECO:0007669"/>
    <property type="project" value="UniProtKB-KW"/>
</dbReference>
<dbReference type="InterPro" id="IPR038765">
    <property type="entry name" value="Papain-like_cys_pep_sf"/>
</dbReference>
<protein>
    <submittedName>
        <fullName evidence="8">Uncharacterized protein</fullName>
    </submittedName>
</protein>
<reference evidence="8 9" key="1">
    <citation type="submission" date="2020-06" db="EMBL/GenBank/DDBJ databases">
        <authorList>
            <person name="Li R."/>
            <person name="Bekaert M."/>
        </authorList>
    </citation>
    <scope>NUCLEOTIDE SEQUENCE [LARGE SCALE GENOMIC DNA]</scope>
    <source>
        <strain evidence="9">wild</strain>
    </source>
</reference>
<dbReference type="SUPFAM" id="SSF51045">
    <property type="entry name" value="WW domain"/>
    <property type="match status" value="1"/>
</dbReference>
<evidence type="ECO:0000259" key="5">
    <source>
        <dbReference type="PROSITE" id="PS50020"/>
    </source>
</evidence>
<dbReference type="SUPFAM" id="SSF82199">
    <property type="entry name" value="SET domain"/>
    <property type="match status" value="1"/>
</dbReference>
<evidence type="ECO:0000259" key="6">
    <source>
        <dbReference type="PROSITE" id="PS50280"/>
    </source>
</evidence>
<dbReference type="InterPro" id="IPR036020">
    <property type="entry name" value="WW_dom_sf"/>
</dbReference>
<dbReference type="InterPro" id="IPR001202">
    <property type="entry name" value="WW_dom"/>
</dbReference>
<dbReference type="Gene3D" id="2.20.70.10">
    <property type="match status" value="1"/>
</dbReference>
<feature type="region of interest" description="Disordered" evidence="4">
    <location>
        <begin position="162"/>
        <end position="194"/>
    </location>
</feature>
<dbReference type="Proteomes" id="UP000507470">
    <property type="component" value="Unassembled WGS sequence"/>
</dbReference>
<proteinExistence type="inferred from homology"/>
<dbReference type="CDD" id="cd00201">
    <property type="entry name" value="WW"/>
    <property type="match status" value="1"/>
</dbReference>
<dbReference type="InterPro" id="IPR046341">
    <property type="entry name" value="SET_dom_sf"/>
</dbReference>
<dbReference type="PROSITE" id="PS01159">
    <property type="entry name" value="WW_DOMAIN_1"/>
    <property type="match status" value="1"/>
</dbReference>
<evidence type="ECO:0000256" key="1">
    <source>
        <dbReference type="ARBA" id="ARBA00005234"/>
    </source>
</evidence>
<dbReference type="Gene3D" id="2.170.270.10">
    <property type="entry name" value="SET domain"/>
    <property type="match status" value="1"/>
</dbReference>
<evidence type="ECO:0000313" key="9">
    <source>
        <dbReference type="Proteomes" id="UP000507470"/>
    </source>
</evidence>
<dbReference type="PROSITE" id="PS50020">
    <property type="entry name" value="WW_DOMAIN_2"/>
    <property type="match status" value="1"/>
</dbReference>
<dbReference type="SUPFAM" id="SSF54001">
    <property type="entry name" value="Cysteine proteinases"/>
    <property type="match status" value="1"/>
</dbReference>
<dbReference type="PROSITE" id="PS50600">
    <property type="entry name" value="ULP_PROTEASE"/>
    <property type="match status" value="1"/>
</dbReference>
<dbReference type="EMBL" id="CACVKT020002329">
    <property type="protein sequence ID" value="CAC5377349.1"/>
    <property type="molecule type" value="Genomic_DNA"/>
</dbReference>
<dbReference type="GO" id="GO:0008234">
    <property type="term" value="F:cysteine-type peptidase activity"/>
    <property type="evidence" value="ECO:0007669"/>
    <property type="project" value="InterPro"/>
</dbReference>
<dbReference type="Pfam" id="PF00856">
    <property type="entry name" value="SET"/>
    <property type="match status" value="1"/>
</dbReference>
<dbReference type="Gene3D" id="3.40.395.10">
    <property type="entry name" value="Adenoviral Proteinase, Chain A"/>
    <property type="match status" value="1"/>
</dbReference>
<dbReference type="Pfam" id="PF00397">
    <property type="entry name" value="WW"/>
    <property type="match status" value="1"/>
</dbReference>